<organism evidence="2 3">
    <name type="scientific">Malonomonas rubra DSM 5091</name>
    <dbReference type="NCBI Taxonomy" id="1122189"/>
    <lineage>
        <taxon>Bacteria</taxon>
        <taxon>Pseudomonadati</taxon>
        <taxon>Thermodesulfobacteriota</taxon>
        <taxon>Desulfuromonadia</taxon>
        <taxon>Desulfuromonadales</taxon>
        <taxon>Geopsychrobacteraceae</taxon>
        <taxon>Malonomonas</taxon>
    </lineage>
</organism>
<dbReference type="InterPro" id="IPR016088">
    <property type="entry name" value="Chalcone_isomerase_3-sand"/>
</dbReference>
<dbReference type="EMBL" id="FQZT01000004">
    <property type="protein sequence ID" value="SHJ04090.1"/>
    <property type="molecule type" value="Genomic_DNA"/>
</dbReference>
<dbReference type="GO" id="GO:0016872">
    <property type="term" value="F:intramolecular lyase activity"/>
    <property type="evidence" value="ECO:0007669"/>
    <property type="project" value="InterPro"/>
</dbReference>
<dbReference type="AlphaFoldDB" id="A0A1M6G2E2"/>
<proteinExistence type="predicted"/>
<dbReference type="RefSeq" id="WP_072907156.1">
    <property type="nucleotide sequence ID" value="NZ_FQZT01000004.1"/>
</dbReference>
<dbReference type="Pfam" id="PF16036">
    <property type="entry name" value="Chalcone_3"/>
    <property type="match status" value="1"/>
</dbReference>
<accession>A0A1M6G2E2</accession>
<evidence type="ECO:0000313" key="2">
    <source>
        <dbReference type="EMBL" id="SHJ04090.1"/>
    </source>
</evidence>
<evidence type="ECO:0000259" key="1">
    <source>
        <dbReference type="Pfam" id="PF16036"/>
    </source>
</evidence>
<keyword evidence="2" id="KW-0413">Isomerase</keyword>
<protein>
    <submittedName>
        <fullName evidence="2">Chalcone isomerase-like</fullName>
    </submittedName>
</protein>
<dbReference type="STRING" id="1122189.SAMN02745165_01377"/>
<sequence>MRKVLVLFILLILPAAGFSKVEIEGVNFEQQRKVVDTELQLTGTALLTWAVFFDVYVGAFYLPEGQATSRWEEDVPKLLEISYLRNFKADDFSSSSDELLRNNLQPSKYQALAERLDRFYQFFRDISPGDRYSLVYHPGIGTELRLNGERLGSVAGHDFAVAYFGLWIGPSPISESFRDRILGG</sequence>
<dbReference type="SUPFAM" id="SSF54626">
    <property type="entry name" value="Chalcone isomerase"/>
    <property type="match status" value="1"/>
</dbReference>
<reference evidence="2 3" key="1">
    <citation type="submission" date="2016-11" db="EMBL/GenBank/DDBJ databases">
        <authorList>
            <person name="Jaros S."/>
            <person name="Januszkiewicz K."/>
            <person name="Wedrychowicz H."/>
        </authorList>
    </citation>
    <scope>NUCLEOTIDE SEQUENCE [LARGE SCALE GENOMIC DNA]</scope>
    <source>
        <strain evidence="2 3">DSM 5091</strain>
    </source>
</reference>
<feature type="domain" description="Chalcone isomerase" evidence="1">
    <location>
        <begin position="21"/>
        <end position="183"/>
    </location>
</feature>
<dbReference type="InterPro" id="IPR036298">
    <property type="entry name" value="Chalcone_isomerase_sf"/>
</dbReference>
<gene>
    <name evidence="2" type="ORF">SAMN02745165_01377</name>
</gene>
<evidence type="ECO:0000313" key="3">
    <source>
        <dbReference type="Proteomes" id="UP000184171"/>
    </source>
</evidence>
<dbReference type="OrthoDB" id="9795336at2"/>
<dbReference type="Gene3D" id="3.50.70.10">
    <property type="match status" value="1"/>
</dbReference>
<keyword evidence="3" id="KW-1185">Reference proteome</keyword>
<name>A0A1M6G2E2_MALRU</name>
<dbReference type="Proteomes" id="UP000184171">
    <property type="component" value="Unassembled WGS sequence"/>
</dbReference>
<dbReference type="InterPro" id="IPR016087">
    <property type="entry name" value="Chalcone_isomerase"/>
</dbReference>